<sequence>MMAGQGEHGLAWLGAAAIDGSVIGLIEVERLMVVLWVGTTEERAEAAMVWFELKEKEFAVCGGAGIRHGFDCDELGRGGRWAVW</sequence>
<dbReference type="AlphaFoldDB" id="A0AAW1WWL1"/>
<evidence type="ECO:0000313" key="1">
    <source>
        <dbReference type="EMBL" id="KAK9928413.1"/>
    </source>
</evidence>
<evidence type="ECO:0000313" key="2">
    <source>
        <dbReference type="Proteomes" id="UP001457282"/>
    </source>
</evidence>
<gene>
    <name evidence="1" type="ORF">M0R45_025550</name>
</gene>
<keyword evidence="2" id="KW-1185">Reference proteome</keyword>
<organism evidence="1 2">
    <name type="scientific">Rubus argutus</name>
    <name type="common">Southern blackberry</name>
    <dbReference type="NCBI Taxonomy" id="59490"/>
    <lineage>
        <taxon>Eukaryota</taxon>
        <taxon>Viridiplantae</taxon>
        <taxon>Streptophyta</taxon>
        <taxon>Embryophyta</taxon>
        <taxon>Tracheophyta</taxon>
        <taxon>Spermatophyta</taxon>
        <taxon>Magnoliopsida</taxon>
        <taxon>eudicotyledons</taxon>
        <taxon>Gunneridae</taxon>
        <taxon>Pentapetalae</taxon>
        <taxon>rosids</taxon>
        <taxon>fabids</taxon>
        <taxon>Rosales</taxon>
        <taxon>Rosaceae</taxon>
        <taxon>Rosoideae</taxon>
        <taxon>Rosoideae incertae sedis</taxon>
        <taxon>Rubus</taxon>
    </lineage>
</organism>
<accession>A0AAW1WWL1</accession>
<protein>
    <submittedName>
        <fullName evidence="1">Uncharacterized protein</fullName>
    </submittedName>
</protein>
<name>A0AAW1WWL1_RUBAR</name>
<reference evidence="1 2" key="1">
    <citation type="journal article" date="2023" name="G3 (Bethesda)">
        <title>A chromosome-length genome assembly and annotation of blackberry (Rubus argutus, cv. 'Hillquist').</title>
        <authorList>
            <person name="Bruna T."/>
            <person name="Aryal R."/>
            <person name="Dudchenko O."/>
            <person name="Sargent D.J."/>
            <person name="Mead D."/>
            <person name="Buti M."/>
            <person name="Cavallini A."/>
            <person name="Hytonen T."/>
            <person name="Andres J."/>
            <person name="Pham M."/>
            <person name="Weisz D."/>
            <person name="Mascagni F."/>
            <person name="Usai G."/>
            <person name="Natali L."/>
            <person name="Bassil N."/>
            <person name="Fernandez G.E."/>
            <person name="Lomsadze A."/>
            <person name="Armour M."/>
            <person name="Olukolu B."/>
            <person name="Poorten T."/>
            <person name="Britton C."/>
            <person name="Davik J."/>
            <person name="Ashrafi H."/>
            <person name="Aiden E.L."/>
            <person name="Borodovsky M."/>
            <person name="Worthington M."/>
        </authorList>
    </citation>
    <scope>NUCLEOTIDE SEQUENCE [LARGE SCALE GENOMIC DNA]</scope>
    <source>
        <strain evidence="1">PI 553951</strain>
    </source>
</reference>
<proteinExistence type="predicted"/>
<dbReference type="Proteomes" id="UP001457282">
    <property type="component" value="Unassembled WGS sequence"/>
</dbReference>
<comment type="caution">
    <text evidence="1">The sequence shown here is derived from an EMBL/GenBank/DDBJ whole genome shotgun (WGS) entry which is preliminary data.</text>
</comment>
<dbReference type="EMBL" id="JBEDUW010000005">
    <property type="protein sequence ID" value="KAK9928413.1"/>
    <property type="molecule type" value="Genomic_DNA"/>
</dbReference>